<evidence type="ECO:0000256" key="6">
    <source>
        <dbReference type="ARBA" id="ARBA00048348"/>
    </source>
</evidence>
<dbReference type="Gene3D" id="3.10.200.10">
    <property type="entry name" value="Alpha carbonic anhydrase"/>
    <property type="match status" value="1"/>
</dbReference>
<dbReference type="PANTHER" id="PTHR18952:SF265">
    <property type="entry name" value="CARBONIC ANHYDRASE"/>
    <property type="match status" value="1"/>
</dbReference>
<dbReference type="PANTHER" id="PTHR18952">
    <property type="entry name" value="CARBONIC ANHYDRASE"/>
    <property type="match status" value="1"/>
</dbReference>
<keyword evidence="7" id="KW-0732">Signal</keyword>
<dbReference type="InterPro" id="IPR001148">
    <property type="entry name" value="CA_dom"/>
</dbReference>
<comment type="similarity">
    <text evidence="1">Belongs to the alpha-carbonic anhydrase family.</text>
</comment>
<keyword evidence="4" id="KW-0862">Zinc</keyword>
<dbReference type="PROSITE" id="PS51144">
    <property type="entry name" value="ALPHA_CA_2"/>
    <property type="match status" value="1"/>
</dbReference>
<dbReference type="CDD" id="cd03124">
    <property type="entry name" value="alpha_CA_prokaryotic_like"/>
    <property type="match status" value="1"/>
</dbReference>
<comment type="catalytic activity">
    <reaction evidence="6">
        <text>hydrogencarbonate + H(+) = CO2 + H2O</text>
        <dbReference type="Rhea" id="RHEA:10748"/>
        <dbReference type="ChEBI" id="CHEBI:15377"/>
        <dbReference type="ChEBI" id="CHEBI:15378"/>
        <dbReference type="ChEBI" id="CHEBI:16526"/>
        <dbReference type="ChEBI" id="CHEBI:17544"/>
        <dbReference type="EC" id="4.2.1.1"/>
    </reaction>
</comment>
<reference evidence="9" key="1">
    <citation type="journal article" date="2020" name="Fungal Divers.">
        <title>Resolving the Mortierellaceae phylogeny through synthesis of multi-gene phylogenetics and phylogenomics.</title>
        <authorList>
            <person name="Vandepol N."/>
            <person name="Liber J."/>
            <person name="Desiro A."/>
            <person name="Na H."/>
            <person name="Kennedy M."/>
            <person name="Barry K."/>
            <person name="Grigoriev I.V."/>
            <person name="Miller A.N."/>
            <person name="O'Donnell K."/>
            <person name="Stajich J.E."/>
            <person name="Bonito G."/>
        </authorList>
    </citation>
    <scope>NUCLEOTIDE SEQUENCE</scope>
    <source>
        <strain evidence="9">NRRL 2769</strain>
    </source>
</reference>
<feature type="domain" description="Alpha-carbonic anhydrase" evidence="8">
    <location>
        <begin position="22"/>
        <end position="280"/>
    </location>
</feature>
<proteinExistence type="inferred from homology"/>
<dbReference type="InterPro" id="IPR036398">
    <property type="entry name" value="CA_dom_sf"/>
</dbReference>
<gene>
    <name evidence="9" type="ORF">BGZ80_004947</name>
</gene>
<evidence type="ECO:0000256" key="4">
    <source>
        <dbReference type="ARBA" id="ARBA00022833"/>
    </source>
</evidence>
<evidence type="ECO:0000256" key="7">
    <source>
        <dbReference type="SAM" id="SignalP"/>
    </source>
</evidence>
<feature type="chain" id="PRO_5040251923" description="carbonic anhydrase" evidence="7">
    <location>
        <begin position="20"/>
        <end position="280"/>
    </location>
</feature>
<dbReference type="GO" id="GO:0004089">
    <property type="term" value="F:carbonate dehydratase activity"/>
    <property type="evidence" value="ECO:0007669"/>
    <property type="project" value="UniProtKB-EC"/>
</dbReference>
<dbReference type="InterPro" id="IPR041891">
    <property type="entry name" value="Alpha_CA_prokaryot-like"/>
</dbReference>
<evidence type="ECO:0000256" key="3">
    <source>
        <dbReference type="ARBA" id="ARBA00022723"/>
    </source>
</evidence>
<dbReference type="SMART" id="SM01057">
    <property type="entry name" value="Carb_anhydrase"/>
    <property type="match status" value="1"/>
</dbReference>
<dbReference type="EMBL" id="JAAAID010002472">
    <property type="protein sequence ID" value="KAG0007205.1"/>
    <property type="molecule type" value="Genomic_DNA"/>
</dbReference>
<dbReference type="AlphaFoldDB" id="A0A9P6SVK9"/>
<evidence type="ECO:0000256" key="5">
    <source>
        <dbReference type="ARBA" id="ARBA00023239"/>
    </source>
</evidence>
<keyword evidence="3" id="KW-0479">Metal-binding</keyword>
<dbReference type="EC" id="4.2.1.1" evidence="2"/>
<evidence type="ECO:0000256" key="2">
    <source>
        <dbReference type="ARBA" id="ARBA00012925"/>
    </source>
</evidence>
<organism evidence="9 10">
    <name type="scientific">Entomortierella chlamydospora</name>
    <dbReference type="NCBI Taxonomy" id="101097"/>
    <lineage>
        <taxon>Eukaryota</taxon>
        <taxon>Fungi</taxon>
        <taxon>Fungi incertae sedis</taxon>
        <taxon>Mucoromycota</taxon>
        <taxon>Mortierellomycotina</taxon>
        <taxon>Mortierellomycetes</taxon>
        <taxon>Mortierellales</taxon>
        <taxon>Mortierellaceae</taxon>
        <taxon>Entomortierella</taxon>
    </lineage>
</organism>
<protein>
    <recommendedName>
        <fullName evidence="2">carbonic anhydrase</fullName>
        <ecNumber evidence="2">4.2.1.1</ecNumber>
    </recommendedName>
</protein>
<feature type="signal peptide" evidence="7">
    <location>
        <begin position="1"/>
        <end position="19"/>
    </location>
</feature>
<keyword evidence="10" id="KW-1185">Reference proteome</keyword>
<sequence>MKVALNLALAVAALISASAAPPHWTYGKDNAGPQHWGQLDPLYGTCGTGHKQSPVDIAVGAPYVHLQKKTFSALNYPPIHNALCGYDGHAVKCEWTATNTTTTNVNSITIKNKKYDLINFHFHTPSEHRIDNAFAEAEMHLVHQSADGALAVVGIMLQVQAKKNPFFNWITALDKEVDRAEKGHGFLVKDKVTGEPVPGKEQVKYKVKKVDFTDLLRVTGEFTPRWEYDGSLTTPPCTEGVAWNVVKTSVGLGIEQYDALVDLEAFNARYIQDRPQKGGH</sequence>
<name>A0A9P6SVK9_9FUNG</name>
<accession>A0A9P6SVK9</accession>
<keyword evidence="5" id="KW-0456">Lyase</keyword>
<dbReference type="Pfam" id="PF00194">
    <property type="entry name" value="Carb_anhydrase"/>
    <property type="match status" value="1"/>
</dbReference>
<dbReference type="Proteomes" id="UP000703661">
    <property type="component" value="Unassembled WGS sequence"/>
</dbReference>
<dbReference type="SUPFAM" id="SSF51069">
    <property type="entry name" value="Carbonic anhydrase"/>
    <property type="match status" value="1"/>
</dbReference>
<dbReference type="InterPro" id="IPR023561">
    <property type="entry name" value="Carbonic_anhydrase_a-class"/>
</dbReference>
<evidence type="ECO:0000313" key="10">
    <source>
        <dbReference type="Proteomes" id="UP000703661"/>
    </source>
</evidence>
<evidence type="ECO:0000313" key="9">
    <source>
        <dbReference type="EMBL" id="KAG0007205.1"/>
    </source>
</evidence>
<dbReference type="OrthoDB" id="429145at2759"/>
<comment type="caution">
    <text evidence="9">The sequence shown here is derived from an EMBL/GenBank/DDBJ whole genome shotgun (WGS) entry which is preliminary data.</text>
</comment>
<evidence type="ECO:0000256" key="1">
    <source>
        <dbReference type="ARBA" id="ARBA00010718"/>
    </source>
</evidence>
<dbReference type="GO" id="GO:0008270">
    <property type="term" value="F:zinc ion binding"/>
    <property type="evidence" value="ECO:0007669"/>
    <property type="project" value="InterPro"/>
</dbReference>
<evidence type="ECO:0000259" key="8">
    <source>
        <dbReference type="PROSITE" id="PS51144"/>
    </source>
</evidence>